<comment type="caution">
    <text evidence="2">The sequence shown here is derived from an EMBL/GenBank/DDBJ whole genome shotgun (WGS) entry which is preliminary data.</text>
</comment>
<name>A0ABD3JDV5_EUCGL</name>
<feature type="region of interest" description="Disordered" evidence="1">
    <location>
        <begin position="1"/>
        <end position="118"/>
    </location>
</feature>
<dbReference type="Proteomes" id="UP001634007">
    <property type="component" value="Unassembled WGS sequence"/>
</dbReference>
<dbReference type="AlphaFoldDB" id="A0ABD3JDV5"/>
<sequence length="118" mass="12562">MDLLQKRKVSTVEAEAKVAAGPVENLKSRASQNGGAGGPSGWSRRGGEGQISPSEGQISLSEGQISPSDSRSSLRTARPSLQTARSSGLSYGSHEPNESTSAARARRRGWICRRRGRR</sequence>
<accession>A0ABD3JDV5</accession>
<keyword evidence="3" id="KW-1185">Reference proteome</keyword>
<feature type="compositionally biased region" description="Basic residues" evidence="1">
    <location>
        <begin position="104"/>
        <end position="118"/>
    </location>
</feature>
<evidence type="ECO:0000256" key="1">
    <source>
        <dbReference type="SAM" id="MobiDB-lite"/>
    </source>
</evidence>
<reference evidence="2 3" key="1">
    <citation type="submission" date="2024-11" db="EMBL/GenBank/DDBJ databases">
        <title>Chromosome-level genome assembly of Eucalyptus globulus Labill. provides insights into its genome evolution.</title>
        <authorList>
            <person name="Li X."/>
        </authorList>
    </citation>
    <scope>NUCLEOTIDE SEQUENCE [LARGE SCALE GENOMIC DNA]</scope>
    <source>
        <strain evidence="2">CL2024</strain>
        <tissue evidence="2">Fresh tender leaves</tissue>
    </source>
</reference>
<gene>
    <name evidence="2" type="ORF">ACJRO7_029489</name>
</gene>
<proteinExistence type="predicted"/>
<evidence type="ECO:0000313" key="2">
    <source>
        <dbReference type="EMBL" id="KAL3724326.1"/>
    </source>
</evidence>
<dbReference type="EMBL" id="JBJKBG010000008">
    <property type="protein sequence ID" value="KAL3724326.1"/>
    <property type="molecule type" value="Genomic_DNA"/>
</dbReference>
<evidence type="ECO:0000313" key="3">
    <source>
        <dbReference type="Proteomes" id="UP001634007"/>
    </source>
</evidence>
<protein>
    <submittedName>
        <fullName evidence="2">Uncharacterized protein</fullName>
    </submittedName>
</protein>
<organism evidence="2 3">
    <name type="scientific">Eucalyptus globulus</name>
    <name type="common">Tasmanian blue gum</name>
    <dbReference type="NCBI Taxonomy" id="34317"/>
    <lineage>
        <taxon>Eukaryota</taxon>
        <taxon>Viridiplantae</taxon>
        <taxon>Streptophyta</taxon>
        <taxon>Embryophyta</taxon>
        <taxon>Tracheophyta</taxon>
        <taxon>Spermatophyta</taxon>
        <taxon>Magnoliopsida</taxon>
        <taxon>eudicotyledons</taxon>
        <taxon>Gunneridae</taxon>
        <taxon>Pentapetalae</taxon>
        <taxon>rosids</taxon>
        <taxon>malvids</taxon>
        <taxon>Myrtales</taxon>
        <taxon>Myrtaceae</taxon>
        <taxon>Myrtoideae</taxon>
        <taxon>Eucalypteae</taxon>
        <taxon>Eucalyptus</taxon>
    </lineage>
</organism>
<feature type="compositionally biased region" description="Polar residues" evidence="1">
    <location>
        <begin position="51"/>
        <end position="90"/>
    </location>
</feature>